<protein>
    <submittedName>
        <fullName evidence="1">Uncharacterized protein</fullName>
    </submittedName>
</protein>
<sequence>MTKDEWAIIQPIIKEVEEMSEQDRDAFIQEVIDMGVKAWGVGWLKEARDRMMVRH</sequence>
<dbReference type="AlphaFoldDB" id="A0A0F9I8G5"/>
<name>A0A0F9I8G5_9ZZZZ</name>
<accession>A0A0F9I8G5</accession>
<reference evidence="1" key="1">
    <citation type="journal article" date="2015" name="Nature">
        <title>Complex archaea that bridge the gap between prokaryotes and eukaryotes.</title>
        <authorList>
            <person name="Spang A."/>
            <person name="Saw J.H."/>
            <person name="Jorgensen S.L."/>
            <person name="Zaremba-Niedzwiedzka K."/>
            <person name="Martijn J."/>
            <person name="Lind A.E."/>
            <person name="van Eijk R."/>
            <person name="Schleper C."/>
            <person name="Guy L."/>
            <person name="Ettema T.J."/>
        </authorList>
    </citation>
    <scope>NUCLEOTIDE SEQUENCE</scope>
</reference>
<gene>
    <name evidence="1" type="ORF">LCGC14_1690830</name>
</gene>
<proteinExistence type="predicted"/>
<dbReference type="EMBL" id="LAZR01014787">
    <property type="protein sequence ID" value="KKM15944.1"/>
    <property type="molecule type" value="Genomic_DNA"/>
</dbReference>
<organism evidence="1">
    <name type="scientific">marine sediment metagenome</name>
    <dbReference type="NCBI Taxonomy" id="412755"/>
    <lineage>
        <taxon>unclassified sequences</taxon>
        <taxon>metagenomes</taxon>
        <taxon>ecological metagenomes</taxon>
    </lineage>
</organism>
<evidence type="ECO:0000313" key="1">
    <source>
        <dbReference type="EMBL" id="KKM15944.1"/>
    </source>
</evidence>
<comment type="caution">
    <text evidence="1">The sequence shown here is derived from an EMBL/GenBank/DDBJ whole genome shotgun (WGS) entry which is preliminary data.</text>
</comment>